<keyword evidence="12 14" id="KW-0627">Porphyrin biosynthesis</keyword>
<evidence type="ECO:0000256" key="14">
    <source>
        <dbReference type="PIRNR" id="PIRNR000167"/>
    </source>
</evidence>
<evidence type="ECO:0000256" key="1">
    <source>
        <dbReference type="ARBA" id="ARBA00004496"/>
    </source>
</evidence>
<dbReference type="GO" id="GO:0004109">
    <property type="term" value="F:coproporphyrinogen oxidase activity"/>
    <property type="evidence" value="ECO:0007669"/>
    <property type="project" value="InterPro"/>
</dbReference>
<keyword evidence="10 14" id="KW-0408">Iron</keyword>
<dbReference type="InterPro" id="IPR006638">
    <property type="entry name" value="Elp3/MiaA/NifB-like_rSAM"/>
</dbReference>
<organism evidence="18 19">
    <name type="scientific">Denitrobaculum tricleocarpae</name>
    <dbReference type="NCBI Taxonomy" id="2591009"/>
    <lineage>
        <taxon>Bacteria</taxon>
        <taxon>Pseudomonadati</taxon>
        <taxon>Pseudomonadota</taxon>
        <taxon>Alphaproteobacteria</taxon>
        <taxon>Rhodospirillales</taxon>
        <taxon>Rhodospirillaceae</taxon>
        <taxon>Denitrobaculum</taxon>
    </lineage>
</organism>
<keyword evidence="6 14" id="KW-0963">Cytoplasm</keyword>
<feature type="binding site" evidence="15">
    <location>
        <position position="50"/>
    </location>
    <ligand>
        <name>S-adenosyl-L-methionine</name>
        <dbReference type="ChEBI" id="CHEBI:59789"/>
        <label>1</label>
    </ligand>
</feature>
<comment type="pathway">
    <text evidence="2 14">Porphyrin-containing compound metabolism; protoporphyrin-IX biosynthesis; protoporphyrinogen-IX from coproporphyrinogen-III (AdoMet route): step 1/1.</text>
</comment>
<evidence type="ECO:0000256" key="9">
    <source>
        <dbReference type="ARBA" id="ARBA00023002"/>
    </source>
</evidence>
<feature type="binding site" evidence="15">
    <location>
        <position position="140"/>
    </location>
    <ligand>
        <name>S-adenosyl-L-methionine</name>
        <dbReference type="ChEBI" id="CHEBI:59789"/>
        <label>1</label>
    </ligand>
</feature>
<sequence length="449" mass="49661">MDKTLAKYRDARLPRYTSYPTAPHFTPDVTSRDYAAWLGAIRPDQKLSLYLHIPFCSQMCWYCGCHTKVVNSYAPVANYVKLLRQEIELVAAALPERRQVGHIHWGGGTPNLLSDEDFTGLMDLLRAHFDFAPDAEVAVEVDPRRLGKTQAKALAAAGVNRASLGVQDFNKEVQEAINRVQPFEMVEKCVADLRAAGIPSINFDLLYGLPSQDLSKLERNLRLSTALRPDRIALFGYAHVPWMKKHQQLIDEAALPDGPARVKQAGFASKMLGWLGYTQIGLDHFALPEDPMAKALTTGGLRRNFQGYTLDDADVLIGLGVSAIGSLPLGYIQNSPDFVAYARDIREGNFAVARGRELSDDDRLRRRAIEELMCQGELDVSALCDAGQVSSGAFDKELSDLKPLITDGLVEVADHKITVTERGQPLVRAVCAVFDSYLEHGEARHSRAI</sequence>
<dbReference type="RefSeq" id="WP_142898870.1">
    <property type="nucleotide sequence ID" value="NZ_ML660060.1"/>
</dbReference>
<dbReference type="SFLD" id="SFLDG01065">
    <property type="entry name" value="anaerobic_coproporphyrinogen-I"/>
    <property type="match status" value="1"/>
</dbReference>
<evidence type="ECO:0000256" key="3">
    <source>
        <dbReference type="ARBA" id="ARBA00005493"/>
    </source>
</evidence>
<comment type="cofactor">
    <cofactor evidence="14 16">
        <name>[4Fe-4S] cluster</name>
        <dbReference type="ChEBI" id="CHEBI:49883"/>
    </cofactor>
    <text evidence="14 16">Binds 1 [4Fe-4S] cluster. The cluster is coordinated with 3 cysteines and an exchangeable S-adenosyl-L-methionine.</text>
</comment>
<dbReference type="InterPro" id="IPR004558">
    <property type="entry name" value="Coprogen_oxidase_HemN"/>
</dbReference>
<dbReference type="GO" id="GO:0006782">
    <property type="term" value="P:protoporphyrinogen IX biosynthetic process"/>
    <property type="evidence" value="ECO:0007669"/>
    <property type="project" value="UniProtKB-UniPathway"/>
</dbReference>
<dbReference type="EC" id="1.3.98.3" evidence="14"/>
<feature type="binding site" evidence="15">
    <location>
        <position position="107"/>
    </location>
    <ligand>
        <name>S-adenosyl-L-methionine</name>
        <dbReference type="ChEBI" id="CHEBI:59789"/>
        <label>1</label>
    </ligand>
</feature>
<comment type="caution">
    <text evidence="18">The sequence shown here is derived from an EMBL/GenBank/DDBJ whole genome shotgun (WGS) entry which is preliminary data.</text>
</comment>
<dbReference type="AlphaFoldDB" id="A0A545TF76"/>
<dbReference type="SUPFAM" id="SSF102114">
    <property type="entry name" value="Radical SAM enzymes"/>
    <property type="match status" value="1"/>
</dbReference>
<dbReference type="GO" id="GO:0051539">
    <property type="term" value="F:4 iron, 4 sulfur cluster binding"/>
    <property type="evidence" value="ECO:0007669"/>
    <property type="project" value="UniProtKB-KW"/>
</dbReference>
<dbReference type="InterPro" id="IPR034505">
    <property type="entry name" value="Coproporphyrinogen-III_oxidase"/>
</dbReference>
<dbReference type="PANTHER" id="PTHR13932:SF6">
    <property type="entry name" value="OXYGEN-INDEPENDENT COPROPORPHYRINOGEN III OXIDASE"/>
    <property type="match status" value="1"/>
</dbReference>
<evidence type="ECO:0000256" key="10">
    <source>
        <dbReference type="ARBA" id="ARBA00023004"/>
    </source>
</evidence>
<dbReference type="GO" id="GO:0005737">
    <property type="term" value="C:cytoplasm"/>
    <property type="evidence" value="ECO:0007669"/>
    <property type="project" value="UniProtKB-SubCell"/>
</dbReference>
<keyword evidence="8 14" id="KW-0479">Metal-binding</keyword>
<gene>
    <name evidence="18" type="primary">hemN</name>
    <name evidence="18" type="ORF">FKG95_23550</name>
</gene>
<dbReference type="Proteomes" id="UP000315252">
    <property type="component" value="Unassembled WGS sequence"/>
</dbReference>
<dbReference type="EMBL" id="VHSH01000009">
    <property type="protein sequence ID" value="TQV75883.1"/>
    <property type="molecule type" value="Genomic_DNA"/>
</dbReference>
<name>A0A545TF76_9PROT</name>
<evidence type="ECO:0000256" key="12">
    <source>
        <dbReference type="ARBA" id="ARBA00023244"/>
    </source>
</evidence>
<comment type="catalytic activity">
    <reaction evidence="13 14">
        <text>coproporphyrinogen III + 2 S-adenosyl-L-methionine = protoporphyrinogen IX + 2 5'-deoxyadenosine + 2 L-methionine + 2 CO2</text>
        <dbReference type="Rhea" id="RHEA:15425"/>
        <dbReference type="ChEBI" id="CHEBI:16526"/>
        <dbReference type="ChEBI" id="CHEBI:17319"/>
        <dbReference type="ChEBI" id="CHEBI:57307"/>
        <dbReference type="ChEBI" id="CHEBI:57309"/>
        <dbReference type="ChEBI" id="CHEBI:57844"/>
        <dbReference type="ChEBI" id="CHEBI:59789"/>
        <dbReference type="EC" id="1.3.98.3"/>
    </reaction>
</comment>
<comment type="subcellular location">
    <subcellularLocation>
        <location evidence="1 14">Cytoplasm</location>
    </subcellularLocation>
</comment>
<keyword evidence="7 14" id="KW-0949">S-adenosyl-L-methionine</keyword>
<dbReference type="PANTHER" id="PTHR13932">
    <property type="entry name" value="COPROPORPHYRINIGEN III OXIDASE"/>
    <property type="match status" value="1"/>
</dbReference>
<keyword evidence="19" id="KW-1185">Reference proteome</keyword>
<feature type="binding site" evidence="15">
    <location>
        <position position="167"/>
    </location>
    <ligand>
        <name>S-adenosyl-L-methionine</name>
        <dbReference type="ChEBI" id="CHEBI:59789"/>
        <label>2</label>
    </ligand>
</feature>
<feature type="binding site" evidence="15">
    <location>
        <position position="179"/>
    </location>
    <ligand>
        <name>S-adenosyl-L-methionine</name>
        <dbReference type="ChEBI" id="CHEBI:59789"/>
        <label>2</label>
    </ligand>
</feature>
<dbReference type="InterPro" id="IPR013785">
    <property type="entry name" value="Aldolase_TIM"/>
</dbReference>
<feature type="binding site" evidence="16">
    <location>
        <position position="60"/>
    </location>
    <ligand>
        <name>[4Fe-4S] cluster</name>
        <dbReference type="ChEBI" id="CHEBI:49883"/>
        <note>4Fe-4S-S-AdoMet</note>
    </ligand>
</feature>
<feature type="binding site" evidence="15">
    <location>
        <position position="324"/>
    </location>
    <ligand>
        <name>S-adenosyl-L-methionine</name>
        <dbReference type="ChEBI" id="CHEBI:59789"/>
        <label>1</label>
    </ligand>
</feature>
<proteinExistence type="inferred from homology"/>
<keyword evidence="11 14" id="KW-0411">Iron-sulfur</keyword>
<dbReference type="CDD" id="cd01335">
    <property type="entry name" value="Radical_SAM"/>
    <property type="match status" value="1"/>
</dbReference>
<feature type="binding site" evidence="15">
    <location>
        <begin position="108"/>
        <end position="109"/>
    </location>
    <ligand>
        <name>S-adenosyl-L-methionine</name>
        <dbReference type="ChEBI" id="CHEBI:59789"/>
        <label>2</label>
    </ligand>
</feature>
<dbReference type="GO" id="GO:0046872">
    <property type="term" value="F:metal ion binding"/>
    <property type="evidence" value="ECO:0007669"/>
    <property type="project" value="UniProtKB-KW"/>
</dbReference>
<evidence type="ECO:0000256" key="16">
    <source>
        <dbReference type="PIRSR" id="PIRSR000167-2"/>
    </source>
</evidence>
<evidence type="ECO:0000256" key="2">
    <source>
        <dbReference type="ARBA" id="ARBA00004785"/>
    </source>
</evidence>
<feature type="binding site" evidence="15">
    <location>
        <begin position="62"/>
        <end position="64"/>
    </location>
    <ligand>
        <name>S-adenosyl-L-methionine</name>
        <dbReference type="ChEBI" id="CHEBI:59789"/>
        <label>2</label>
    </ligand>
</feature>
<comment type="subunit">
    <text evidence="4">Monomer.</text>
</comment>
<dbReference type="PIRSF" id="PIRSF000167">
    <property type="entry name" value="HemN"/>
    <property type="match status" value="1"/>
</dbReference>
<dbReference type="InterPro" id="IPR010723">
    <property type="entry name" value="HemN_C"/>
</dbReference>
<dbReference type="Pfam" id="PF06969">
    <property type="entry name" value="HemN_C"/>
    <property type="match status" value="1"/>
</dbReference>
<feature type="binding site" evidence="15">
    <location>
        <position position="204"/>
    </location>
    <ligand>
        <name>S-adenosyl-L-methionine</name>
        <dbReference type="ChEBI" id="CHEBI:59789"/>
        <label>2</label>
    </ligand>
</feature>
<dbReference type="SFLD" id="SFLDS00029">
    <property type="entry name" value="Radical_SAM"/>
    <property type="match status" value="1"/>
</dbReference>
<evidence type="ECO:0000256" key="5">
    <source>
        <dbReference type="ARBA" id="ARBA00022485"/>
    </source>
</evidence>
<comment type="similarity">
    <text evidence="3 14">Belongs to the anaerobic coproporphyrinogen-III oxidase family.</text>
</comment>
<accession>A0A545TF76</accession>
<dbReference type="GO" id="GO:0051989">
    <property type="term" value="F:coproporphyrinogen dehydrogenase activity"/>
    <property type="evidence" value="ECO:0007669"/>
    <property type="project" value="UniProtKB-EC"/>
</dbReference>
<dbReference type="PROSITE" id="PS51918">
    <property type="entry name" value="RADICAL_SAM"/>
    <property type="match status" value="1"/>
</dbReference>
<evidence type="ECO:0000259" key="17">
    <source>
        <dbReference type="PROSITE" id="PS51918"/>
    </source>
</evidence>
<dbReference type="OrthoDB" id="9808022at2"/>
<dbReference type="Gene3D" id="1.10.10.920">
    <property type="match status" value="1"/>
</dbReference>
<evidence type="ECO:0000256" key="13">
    <source>
        <dbReference type="ARBA" id="ARBA00048321"/>
    </source>
</evidence>
<dbReference type="UniPathway" id="UPA00251">
    <property type="reaction ID" value="UER00323"/>
</dbReference>
<reference evidence="18 19" key="1">
    <citation type="submission" date="2019-06" db="EMBL/GenBank/DDBJ databases">
        <title>Whole genome sequence for Rhodospirillaceae sp. R148.</title>
        <authorList>
            <person name="Wang G."/>
        </authorList>
    </citation>
    <scope>NUCLEOTIDE SEQUENCE [LARGE SCALE GENOMIC DNA]</scope>
    <source>
        <strain evidence="18 19">R148</strain>
    </source>
</reference>
<feature type="binding site" evidence="16">
    <location>
        <position position="63"/>
    </location>
    <ligand>
        <name>[4Fe-4S] cluster</name>
        <dbReference type="ChEBI" id="CHEBI:49883"/>
        <note>4Fe-4S-S-AdoMet</note>
    </ligand>
</feature>
<keyword evidence="9 14" id="KW-0560">Oxidoreductase</keyword>
<feature type="domain" description="Radical SAM core" evidence="17">
    <location>
        <begin position="41"/>
        <end position="275"/>
    </location>
</feature>
<dbReference type="Pfam" id="PF04055">
    <property type="entry name" value="Radical_SAM"/>
    <property type="match status" value="1"/>
</dbReference>
<evidence type="ECO:0000256" key="6">
    <source>
        <dbReference type="ARBA" id="ARBA00022490"/>
    </source>
</evidence>
<dbReference type="Gene3D" id="3.20.20.70">
    <property type="entry name" value="Aldolase class I"/>
    <property type="match status" value="1"/>
</dbReference>
<feature type="binding site" evidence="15">
    <location>
        <position position="238"/>
    </location>
    <ligand>
        <name>S-adenosyl-L-methionine</name>
        <dbReference type="ChEBI" id="CHEBI:59789"/>
        <label>2</label>
    </ligand>
</feature>
<dbReference type="SMART" id="SM00729">
    <property type="entry name" value="Elp3"/>
    <property type="match status" value="1"/>
</dbReference>
<evidence type="ECO:0000256" key="8">
    <source>
        <dbReference type="ARBA" id="ARBA00022723"/>
    </source>
</evidence>
<dbReference type="NCBIfam" id="TIGR00538">
    <property type="entry name" value="hemN"/>
    <property type="match status" value="1"/>
</dbReference>
<evidence type="ECO:0000256" key="7">
    <source>
        <dbReference type="ARBA" id="ARBA00022691"/>
    </source>
</evidence>
<evidence type="ECO:0000256" key="4">
    <source>
        <dbReference type="ARBA" id="ARBA00011245"/>
    </source>
</evidence>
<evidence type="ECO:0000256" key="15">
    <source>
        <dbReference type="PIRSR" id="PIRSR000167-1"/>
    </source>
</evidence>
<protein>
    <recommendedName>
        <fullName evidence="14">Coproporphyrinogen-III oxidase</fullName>
        <ecNumber evidence="14">1.3.98.3</ecNumber>
    </recommendedName>
</protein>
<evidence type="ECO:0000256" key="11">
    <source>
        <dbReference type="ARBA" id="ARBA00023014"/>
    </source>
</evidence>
<dbReference type="InterPro" id="IPR007197">
    <property type="entry name" value="rSAM"/>
</dbReference>
<dbReference type="InterPro" id="IPR058240">
    <property type="entry name" value="rSAM_sf"/>
</dbReference>
<evidence type="ECO:0000313" key="18">
    <source>
        <dbReference type="EMBL" id="TQV75883.1"/>
    </source>
</evidence>
<keyword evidence="5 14" id="KW-0004">4Fe-4S</keyword>
<feature type="binding site" evidence="16">
    <location>
        <position position="56"/>
    </location>
    <ligand>
        <name>[4Fe-4S] cluster</name>
        <dbReference type="ChEBI" id="CHEBI:49883"/>
        <note>4Fe-4S-S-AdoMet</note>
    </ligand>
</feature>
<evidence type="ECO:0000313" key="19">
    <source>
        <dbReference type="Proteomes" id="UP000315252"/>
    </source>
</evidence>